<dbReference type="AlphaFoldDB" id="A0AAV7Q6I5"/>
<evidence type="ECO:0000256" key="1">
    <source>
        <dbReference type="SAM" id="MobiDB-lite"/>
    </source>
</evidence>
<sequence>MATAVDRLELRRQTQRRILRRKQRGEEVQPHRGIRRQTGEAPCHEAGVRHTRPWEGSLQRRVRDAHCRSGGQAAPWEALRGGRTRSVSPPLCAELSSAPPHGDSSSWSLIGCLDPLVLPLGCIHRRNRGSAPPSIPGNTQAVSYETSFVCRAQGALQKVSP</sequence>
<evidence type="ECO:0000313" key="2">
    <source>
        <dbReference type="EMBL" id="KAJ1135174.1"/>
    </source>
</evidence>
<gene>
    <name evidence="2" type="ORF">NDU88_001619</name>
</gene>
<reference evidence="2" key="1">
    <citation type="journal article" date="2022" name="bioRxiv">
        <title>Sequencing and chromosome-scale assembly of the giantPleurodeles waltlgenome.</title>
        <authorList>
            <person name="Brown T."/>
            <person name="Elewa A."/>
            <person name="Iarovenko S."/>
            <person name="Subramanian E."/>
            <person name="Araus A.J."/>
            <person name="Petzold A."/>
            <person name="Susuki M."/>
            <person name="Suzuki K.-i.T."/>
            <person name="Hayashi T."/>
            <person name="Toyoda A."/>
            <person name="Oliveira C."/>
            <person name="Osipova E."/>
            <person name="Leigh N.D."/>
            <person name="Simon A."/>
            <person name="Yun M.H."/>
        </authorList>
    </citation>
    <scope>NUCLEOTIDE SEQUENCE</scope>
    <source>
        <strain evidence="2">20211129_DDA</strain>
        <tissue evidence="2">Liver</tissue>
    </source>
</reference>
<evidence type="ECO:0000313" key="3">
    <source>
        <dbReference type="Proteomes" id="UP001066276"/>
    </source>
</evidence>
<proteinExistence type="predicted"/>
<dbReference type="EMBL" id="JANPWB010000010">
    <property type="protein sequence ID" value="KAJ1135174.1"/>
    <property type="molecule type" value="Genomic_DNA"/>
</dbReference>
<comment type="caution">
    <text evidence="2">The sequence shown here is derived from an EMBL/GenBank/DDBJ whole genome shotgun (WGS) entry which is preliminary data.</text>
</comment>
<keyword evidence="3" id="KW-1185">Reference proteome</keyword>
<name>A0AAV7Q6I5_PLEWA</name>
<accession>A0AAV7Q6I5</accession>
<organism evidence="2 3">
    <name type="scientific">Pleurodeles waltl</name>
    <name type="common">Iberian ribbed newt</name>
    <dbReference type="NCBI Taxonomy" id="8319"/>
    <lineage>
        <taxon>Eukaryota</taxon>
        <taxon>Metazoa</taxon>
        <taxon>Chordata</taxon>
        <taxon>Craniata</taxon>
        <taxon>Vertebrata</taxon>
        <taxon>Euteleostomi</taxon>
        <taxon>Amphibia</taxon>
        <taxon>Batrachia</taxon>
        <taxon>Caudata</taxon>
        <taxon>Salamandroidea</taxon>
        <taxon>Salamandridae</taxon>
        <taxon>Pleurodelinae</taxon>
        <taxon>Pleurodeles</taxon>
    </lineage>
</organism>
<feature type="region of interest" description="Disordered" evidence="1">
    <location>
        <begin position="21"/>
        <end position="73"/>
    </location>
</feature>
<dbReference type="Proteomes" id="UP001066276">
    <property type="component" value="Chromosome 6"/>
</dbReference>
<protein>
    <submittedName>
        <fullName evidence="2">Uncharacterized protein</fullName>
    </submittedName>
</protein>